<organism evidence="1 2">
    <name type="scientific">Naganishia vaughanmartiniae</name>
    <dbReference type="NCBI Taxonomy" id="1424756"/>
    <lineage>
        <taxon>Eukaryota</taxon>
        <taxon>Fungi</taxon>
        <taxon>Dikarya</taxon>
        <taxon>Basidiomycota</taxon>
        <taxon>Agaricomycotina</taxon>
        <taxon>Tremellomycetes</taxon>
        <taxon>Filobasidiales</taxon>
        <taxon>Filobasidiaceae</taxon>
        <taxon>Naganishia</taxon>
    </lineage>
</organism>
<evidence type="ECO:0000313" key="2">
    <source>
        <dbReference type="Proteomes" id="UP001243375"/>
    </source>
</evidence>
<protein>
    <submittedName>
        <fullName evidence="1">Uncharacterized protein</fullName>
    </submittedName>
</protein>
<accession>A0ACC2WW57</accession>
<evidence type="ECO:0000313" key="1">
    <source>
        <dbReference type="EMBL" id="KAJ9115384.1"/>
    </source>
</evidence>
<keyword evidence="2" id="KW-1185">Reference proteome</keyword>
<gene>
    <name evidence="1" type="ORF">QFC22_005139</name>
</gene>
<dbReference type="Proteomes" id="UP001243375">
    <property type="component" value="Unassembled WGS sequence"/>
</dbReference>
<proteinExistence type="predicted"/>
<sequence length="279" mass="32067">MIQLFFPNIRVMITPLARRRRPGSERYCSLWITHSIRITTLTALFRIPILWRAAEKDPWRGVFSHIADVQLEDGNNAWVLGKGFDDTRPYVIPADVGIHTVYHLRHQDASDNLYRTLCNLFWLTLASDSLAGQSGVMESTKPFWRFQSLDSLSVVNMLLEMASLVDNNDFYPSLTIAMNSGWIADIGQVQDVMNNAAELQRHIHRTTKRTIRLLRDTWSFQFEHRTPQGASILGRLVRGNPRLKEFTLKLSTMDEHLNLRVIQDEIIPLELPTDLTQAG</sequence>
<name>A0ACC2WW57_9TREE</name>
<dbReference type="EMBL" id="JASBWU010000016">
    <property type="protein sequence ID" value="KAJ9115384.1"/>
    <property type="molecule type" value="Genomic_DNA"/>
</dbReference>
<comment type="caution">
    <text evidence="1">The sequence shown here is derived from an EMBL/GenBank/DDBJ whole genome shotgun (WGS) entry which is preliminary data.</text>
</comment>
<reference evidence="1" key="1">
    <citation type="submission" date="2023-04" db="EMBL/GenBank/DDBJ databases">
        <title>Draft Genome sequencing of Naganishia species isolated from polar environments using Oxford Nanopore Technology.</title>
        <authorList>
            <person name="Leo P."/>
            <person name="Venkateswaran K."/>
        </authorList>
    </citation>
    <scope>NUCLEOTIDE SEQUENCE</scope>
    <source>
        <strain evidence="1">MNA-CCFEE 5425</strain>
    </source>
</reference>